<keyword evidence="2" id="KW-1185">Reference proteome</keyword>
<dbReference type="EMBL" id="JANKHH010000001">
    <property type="protein sequence ID" value="MCR2832588.1"/>
    <property type="molecule type" value="Genomic_DNA"/>
</dbReference>
<protein>
    <recommendedName>
        <fullName evidence="3">DUF2867 domain-containing protein</fullName>
    </recommendedName>
</protein>
<name>A0ABT1XLP6_9SPHN</name>
<proteinExistence type="predicted"/>
<evidence type="ECO:0000313" key="2">
    <source>
        <dbReference type="Proteomes" id="UP001206067"/>
    </source>
</evidence>
<evidence type="ECO:0000313" key="1">
    <source>
        <dbReference type="EMBL" id="MCR2832588.1"/>
    </source>
</evidence>
<sequence>MTRIESASLPADSLLAQHRGAECYRDAFRTEVPHPVSLTAFIAAFYSSPAFTPERMLLHLIGKGASRADIAALAEGRSDRFAAWSVEARSESAILLRDFQNRTCSWLMAEPKGESTVLWFGSGVRHPEGLTFRVLVGFHGWYSRVLLAAAVRKARDWREGAQRGRRVR</sequence>
<evidence type="ECO:0008006" key="3">
    <source>
        <dbReference type="Google" id="ProtNLM"/>
    </source>
</evidence>
<dbReference type="Proteomes" id="UP001206067">
    <property type="component" value="Unassembled WGS sequence"/>
</dbReference>
<reference evidence="1 2" key="1">
    <citation type="submission" date="2022-08" db="EMBL/GenBank/DDBJ databases">
        <title>Polyphasic taxonomy analysis of Qipengyuania sp.RS5-5.</title>
        <authorList>
            <person name="Xamxidin M."/>
            <person name="Wu M."/>
        </authorList>
    </citation>
    <scope>NUCLEOTIDE SEQUENCE [LARGE SCALE GENOMIC DNA]</scope>
    <source>
        <strain evidence="1 2">RS5-5</strain>
    </source>
</reference>
<comment type="caution">
    <text evidence="1">The sequence shown here is derived from an EMBL/GenBank/DDBJ whole genome shotgun (WGS) entry which is preliminary data.</text>
</comment>
<organism evidence="1 2">
    <name type="scientific">Parerythrobacter lacustris</name>
    <dbReference type="NCBI Taxonomy" id="2969984"/>
    <lineage>
        <taxon>Bacteria</taxon>
        <taxon>Pseudomonadati</taxon>
        <taxon>Pseudomonadota</taxon>
        <taxon>Alphaproteobacteria</taxon>
        <taxon>Sphingomonadales</taxon>
        <taxon>Erythrobacteraceae</taxon>
        <taxon>Parerythrobacter</taxon>
    </lineage>
</organism>
<dbReference type="RefSeq" id="WP_257594352.1">
    <property type="nucleotide sequence ID" value="NZ_JANKHH010000001.1"/>
</dbReference>
<accession>A0ABT1XLP6</accession>
<gene>
    <name evidence="1" type="ORF">NSO95_01395</name>
</gene>